<keyword evidence="2" id="KW-0472">Membrane</keyword>
<evidence type="ECO:0000313" key="4">
    <source>
        <dbReference type="Proteomes" id="UP000320585"/>
    </source>
</evidence>
<keyword evidence="4" id="KW-1185">Reference proteome</keyword>
<gene>
    <name evidence="3" type="ORF">Dia5BBH33_17200</name>
</gene>
<feature type="coiled-coil region" evidence="1">
    <location>
        <begin position="62"/>
        <end position="89"/>
    </location>
</feature>
<evidence type="ECO:0000313" key="3">
    <source>
        <dbReference type="EMBL" id="BBK25785.1"/>
    </source>
</evidence>
<protein>
    <recommendedName>
        <fullName evidence="5">Prepilin-type N-terminal cleavage/methylation domain-containing protein</fullName>
    </recommendedName>
</protein>
<sequence length="181" mass="20277">MTGSVSRRSLLPEGSRLSSSRKRGLRFWRHRGFVLAEALIVLLIVSLGMAMAVPSLSDWQEERQLDLAAEELASAIREAETEARSETSRYGNVVARTYFFCAQDGDHVSYFTRKGTTTIRPKGSFPENIRGTGNLNLTLRKDGYAGESSKYSMYLRTKDGKYARQIVVAAYTGRVRIVRDA</sequence>
<dbReference type="Proteomes" id="UP000320585">
    <property type="component" value="Chromosome"/>
</dbReference>
<dbReference type="SUPFAM" id="SSF54523">
    <property type="entry name" value="Pili subunits"/>
    <property type="match status" value="1"/>
</dbReference>
<reference evidence="4" key="1">
    <citation type="submission" date="2019-05" db="EMBL/GenBank/DDBJ databases">
        <title>Complete genome sequencing of Dialister sp. strain 5BBH33.</title>
        <authorList>
            <person name="Sakamoto M."/>
            <person name="Murakami T."/>
            <person name="Mori H."/>
        </authorList>
    </citation>
    <scope>NUCLEOTIDE SEQUENCE [LARGE SCALE GENOMIC DNA]</scope>
    <source>
        <strain evidence="4">5BBH33</strain>
    </source>
</reference>
<accession>A0A8D4UVK6</accession>
<name>A0A8D4UVK6_9FIRM</name>
<dbReference type="KEGG" id="dho:Dia5BBH33_17200"/>
<proteinExistence type="predicted"/>
<dbReference type="Gene3D" id="3.30.700.10">
    <property type="entry name" value="Glycoprotein, Type 4 Pilin"/>
    <property type="match status" value="1"/>
</dbReference>
<organism evidence="3 4">
    <name type="scientific">Dialister hominis</name>
    <dbReference type="NCBI Taxonomy" id="2582419"/>
    <lineage>
        <taxon>Bacteria</taxon>
        <taxon>Bacillati</taxon>
        <taxon>Bacillota</taxon>
        <taxon>Negativicutes</taxon>
        <taxon>Veillonellales</taxon>
        <taxon>Veillonellaceae</taxon>
        <taxon>Dialister</taxon>
    </lineage>
</organism>
<dbReference type="AlphaFoldDB" id="A0A8D4UVK6"/>
<feature type="transmembrane region" description="Helical" evidence="2">
    <location>
        <begin position="32"/>
        <end position="53"/>
    </location>
</feature>
<keyword evidence="2" id="KW-1133">Transmembrane helix</keyword>
<keyword evidence="1" id="KW-0175">Coiled coil</keyword>
<evidence type="ECO:0000256" key="2">
    <source>
        <dbReference type="SAM" id="Phobius"/>
    </source>
</evidence>
<evidence type="ECO:0008006" key="5">
    <source>
        <dbReference type="Google" id="ProtNLM"/>
    </source>
</evidence>
<keyword evidence="2" id="KW-0812">Transmembrane</keyword>
<evidence type="ECO:0000256" key="1">
    <source>
        <dbReference type="SAM" id="Coils"/>
    </source>
</evidence>
<dbReference type="EMBL" id="AP019697">
    <property type="protein sequence ID" value="BBK25785.1"/>
    <property type="molecule type" value="Genomic_DNA"/>
</dbReference>
<dbReference type="InterPro" id="IPR045584">
    <property type="entry name" value="Pilin-like"/>
</dbReference>